<dbReference type="EMBL" id="BBLG01000003">
    <property type="protein sequence ID" value="GAK75981.1"/>
    <property type="molecule type" value="Genomic_DNA"/>
</dbReference>
<evidence type="ECO:0000313" key="2">
    <source>
        <dbReference type="EMBL" id="GAK75981.1"/>
    </source>
</evidence>
<evidence type="ECO:0000256" key="1">
    <source>
        <dbReference type="SAM" id="Phobius"/>
    </source>
</evidence>
<dbReference type="AlphaFoldDB" id="A0A081DAN5"/>
<comment type="caution">
    <text evidence="2">The sequence shown here is derived from an EMBL/GenBank/DDBJ whole genome shotgun (WGS) entry which is preliminary data.</text>
</comment>
<gene>
    <name evidence="2" type="ORF">JCM19296_1578</name>
</gene>
<keyword evidence="1" id="KW-0812">Transmembrane</keyword>
<feature type="transmembrane region" description="Helical" evidence="1">
    <location>
        <begin position="36"/>
        <end position="52"/>
    </location>
</feature>
<protein>
    <recommendedName>
        <fullName evidence="4">YcxB-like protein domain-containing protein</fullName>
    </recommendedName>
</protein>
<evidence type="ECO:0008006" key="4">
    <source>
        <dbReference type="Google" id="ProtNLM"/>
    </source>
</evidence>
<name>A0A081DAN5_NONUL</name>
<keyword evidence="1" id="KW-1133">Transmembrane helix</keyword>
<feature type="transmembrane region" description="Helical" evidence="1">
    <location>
        <begin position="58"/>
        <end position="78"/>
    </location>
</feature>
<organism evidence="2 3">
    <name type="scientific">Nonlabens ulvanivorans</name>
    <name type="common">Persicivirga ulvanivorans</name>
    <dbReference type="NCBI Taxonomy" id="906888"/>
    <lineage>
        <taxon>Bacteria</taxon>
        <taxon>Pseudomonadati</taxon>
        <taxon>Bacteroidota</taxon>
        <taxon>Flavobacteriia</taxon>
        <taxon>Flavobacteriales</taxon>
        <taxon>Flavobacteriaceae</taxon>
        <taxon>Nonlabens</taxon>
    </lineage>
</organism>
<dbReference type="Proteomes" id="UP000028980">
    <property type="component" value="Unassembled WGS sequence"/>
</dbReference>
<sequence>MDIVKEKFTLEDNLIGLFYKAQHSKEYRAKLLKSRLTFPLIWSALVIVLFIINDTISWFGIVLLILSILWFFFYPIRYKRLHIKHYRKYLENKKKELGDSYTEEDIFYLNHTDFKIYSDGVELSIPISRIEKLVELNTHLILFIKAGGLIAFNKTSDNYDRFDEYFKSINIPTEQDLNWSM</sequence>
<accession>A0A081DAN5</accession>
<proteinExistence type="predicted"/>
<keyword evidence="1" id="KW-0472">Membrane</keyword>
<reference evidence="2 3" key="1">
    <citation type="journal article" date="2014" name="Genome Announc.">
        <title>Draft Genome Sequences of Marine Flavobacterium Nonlabens Strains NR17, NR24, NR27, NR32, NR33, and Ara13.</title>
        <authorList>
            <person name="Nakanishi M."/>
            <person name="Meirelles P."/>
            <person name="Suzuki R."/>
            <person name="Takatani N."/>
            <person name="Mino S."/>
            <person name="Suda W."/>
            <person name="Oshima K."/>
            <person name="Hattori M."/>
            <person name="Ohkuma M."/>
            <person name="Hosokawa M."/>
            <person name="Miyashita K."/>
            <person name="Thompson F.L."/>
            <person name="Niwa A."/>
            <person name="Sawabe T."/>
            <person name="Sawabe T."/>
        </authorList>
    </citation>
    <scope>NUCLEOTIDE SEQUENCE [LARGE SCALE GENOMIC DNA]</scope>
    <source>
        <strain evidence="3">JCM19296</strain>
    </source>
</reference>
<evidence type="ECO:0000313" key="3">
    <source>
        <dbReference type="Proteomes" id="UP000028980"/>
    </source>
</evidence>